<dbReference type="Pfam" id="PF23398">
    <property type="entry name" value="FAZ1_cons"/>
    <property type="match status" value="3"/>
</dbReference>
<dbReference type="InterPro" id="IPR053285">
    <property type="entry name" value="Thylakoid_lumenal_pentapeptide"/>
</dbReference>
<reference evidence="2 3" key="1">
    <citation type="journal article" date="2018" name="BMC Genomics">
        <title>Genomic comparison of Trypanosoma conorhini and Trypanosoma rangeli to Trypanosoma cruzi strains of high and low virulence.</title>
        <authorList>
            <person name="Bradwell K.R."/>
            <person name="Koparde V.N."/>
            <person name="Matveyev A.V."/>
            <person name="Serrano M.G."/>
            <person name="Alves J.M."/>
            <person name="Parikh H."/>
            <person name="Huang B."/>
            <person name="Lee V."/>
            <person name="Espinosa-Alvarez O."/>
            <person name="Ortiz P.A."/>
            <person name="Costa-Martins A.G."/>
            <person name="Teixeira M.M."/>
            <person name="Buck G.A."/>
        </authorList>
    </citation>
    <scope>NUCLEOTIDE SEQUENCE [LARGE SCALE GENOMIC DNA]</scope>
    <source>
        <strain evidence="2 3">AM80</strain>
    </source>
</reference>
<feature type="domain" description="Flagellar attachment zone protein 1 conserved" evidence="1">
    <location>
        <begin position="217"/>
        <end position="302"/>
    </location>
</feature>
<dbReference type="EMBL" id="MKGL01000395">
    <property type="protein sequence ID" value="RNE99320.1"/>
    <property type="molecule type" value="Genomic_DNA"/>
</dbReference>
<name>A0A422N1I9_TRYRA</name>
<comment type="caution">
    <text evidence="2">The sequence shown here is derived from an EMBL/GenBank/DDBJ whole genome shotgun (WGS) entry which is preliminary data.</text>
</comment>
<dbReference type="PANTHER" id="PTHR47121:SF2">
    <property type="entry name" value="THYLAKOID LUMENAL PROTEIN TL20.3, CHLOROPLASTIC"/>
    <property type="match status" value="1"/>
</dbReference>
<organism evidence="2 3">
    <name type="scientific">Trypanosoma rangeli</name>
    <dbReference type="NCBI Taxonomy" id="5698"/>
    <lineage>
        <taxon>Eukaryota</taxon>
        <taxon>Discoba</taxon>
        <taxon>Euglenozoa</taxon>
        <taxon>Kinetoplastea</taxon>
        <taxon>Metakinetoplastina</taxon>
        <taxon>Trypanosomatida</taxon>
        <taxon>Trypanosomatidae</taxon>
        <taxon>Trypanosoma</taxon>
        <taxon>Herpetosoma</taxon>
    </lineage>
</organism>
<dbReference type="AlphaFoldDB" id="A0A422N1I9"/>
<keyword evidence="3" id="KW-1185">Reference proteome</keyword>
<dbReference type="InterPro" id="IPR056614">
    <property type="entry name" value="FAZ1_cons"/>
</dbReference>
<dbReference type="Proteomes" id="UP000283634">
    <property type="component" value="Unassembled WGS sequence"/>
</dbReference>
<sequence>MVTRQDGESVVTQHRAQLEGDDWDLMLERKRSALCEAFDADVCEALSVPRGSVVDVDLSLKPEGLAALFGLRHRPSLRKGDVNKRLAQCGFFRTWNLYEPRTQPPAGSAAAPLTAKEGMLPVLRASEECDVTPGKPQSCDVVPSCGVAEECSLVREVPGLPGTSAFPLKLVVDAEAQGLKKGAATPIPSTGGEVVDKGESCSHSLRLGDSLRFLATYRVGFVGCDWKIVVEKDLVRLKNCFVRDVLDIGGVFPKSVENVSYALSGDAVVTVLLEHAASLSQADVLHLLDEAPFSAMWHLHDECVALKSVARTTTFHRVGFVGSDWASGVQPEIVASAFLRDVVDVLDVMPEDVRIAAYRICENLVVDFYVEHSSSMSEARIDELLNGAPFDRVWESYKSGQTPVMRELEPVRVPVRPAVPRRSLNARRISVGKPYYPAHFNKMTKYPRPGLRYRKSTSDKDGDARGCGELLYMPLERPVPSWDYGIELPRVVAKDRSMRWPLRTDFSTARQERRVNLRELNEVLGMQRQQLARNQTRSGNTPDVGLMPLYHNLEAMRWEETKDPLCPYRTQFRYPPFN</sequence>
<dbReference type="OrthoDB" id="249856at2759"/>
<proteinExistence type="predicted"/>
<evidence type="ECO:0000313" key="3">
    <source>
        <dbReference type="Proteomes" id="UP000283634"/>
    </source>
</evidence>
<dbReference type="RefSeq" id="XP_029235135.1">
    <property type="nucleotide sequence ID" value="XM_029385011.1"/>
</dbReference>
<feature type="domain" description="Flagellar attachment zone protein 1 conserved" evidence="1">
    <location>
        <begin position="10"/>
        <end position="101"/>
    </location>
</feature>
<gene>
    <name evidence="2" type="ORF">TraAM80_08258</name>
</gene>
<accession>A0A422N1I9</accession>
<evidence type="ECO:0000313" key="2">
    <source>
        <dbReference type="EMBL" id="RNE99320.1"/>
    </source>
</evidence>
<protein>
    <recommendedName>
        <fullName evidence="1">Flagellar attachment zone protein 1 conserved domain-containing protein</fullName>
    </recommendedName>
</protein>
<dbReference type="PANTHER" id="PTHR47121">
    <property type="entry name" value="THYLAKOID LUMENAL PROTEIN TL20.3, CHLOROPLASTIC"/>
    <property type="match status" value="1"/>
</dbReference>
<feature type="domain" description="Flagellar attachment zone protein 1 conserved" evidence="1">
    <location>
        <begin position="312"/>
        <end position="398"/>
    </location>
</feature>
<evidence type="ECO:0000259" key="1">
    <source>
        <dbReference type="Pfam" id="PF23398"/>
    </source>
</evidence>
<dbReference type="GeneID" id="40332191"/>